<dbReference type="RefSeq" id="WP_353401151.1">
    <property type="nucleotide sequence ID" value="NZ_BAABWU010000012.1"/>
</dbReference>
<organism evidence="1 2">
    <name type="scientific">Pseudophaeobacter arcticus</name>
    <dbReference type="NCBI Taxonomy" id="385492"/>
    <lineage>
        <taxon>Bacteria</taxon>
        <taxon>Pseudomonadati</taxon>
        <taxon>Pseudomonadota</taxon>
        <taxon>Alphaproteobacteria</taxon>
        <taxon>Rhodobacterales</taxon>
        <taxon>Paracoccaceae</taxon>
        <taxon>Pseudophaeobacter</taxon>
    </lineage>
</organism>
<keyword evidence="2" id="KW-1185">Reference proteome</keyword>
<accession>A0ABQ0AP36</accession>
<proteinExistence type="predicted"/>
<reference evidence="1 2" key="1">
    <citation type="submission" date="2024-04" db="EMBL/GenBank/DDBJ databases">
        <title>Draft genome sequence of Pseudophaeobacter arcticus NBRC 116598.</title>
        <authorList>
            <person name="Miyakawa T."/>
            <person name="Kusuya Y."/>
            <person name="Miura T."/>
        </authorList>
    </citation>
    <scope>NUCLEOTIDE SEQUENCE [LARGE SCALE GENOMIC DNA]</scope>
    <source>
        <strain evidence="1 2">SU-CL00105</strain>
    </source>
</reference>
<evidence type="ECO:0000313" key="1">
    <source>
        <dbReference type="EMBL" id="GAA6197509.1"/>
    </source>
</evidence>
<dbReference type="Proteomes" id="UP001441944">
    <property type="component" value="Unassembled WGS sequence"/>
</dbReference>
<evidence type="ECO:0000313" key="2">
    <source>
        <dbReference type="Proteomes" id="UP001441944"/>
    </source>
</evidence>
<name>A0ABQ0AP36_9RHOB</name>
<comment type="caution">
    <text evidence="1">The sequence shown here is derived from an EMBL/GenBank/DDBJ whole genome shotgun (WGS) entry which is preliminary data.</text>
</comment>
<protein>
    <submittedName>
        <fullName evidence="1">Uncharacterized protein</fullName>
    </submittedName>
</protein>
<sequence length="71" mass="7933">MNALVRNWELAMDNVCVQDVIVRARPANAVTRSKRENFSDFSNLKAVEGATSLLGDHDGVMDDFLFDMISD</sequence>
<dbReference type="EMBL" id="BAABWU010000012">
    <property type="protein sequence ID" value="GAA6197509.1"/>
    <property type="molecule type" value="Genomic_DNA"/>
</dbReference>
<gene>
    <name evidence="1" type="ORF">NBRC116598_29530</name>
</gene>